<evidence type="ECO:0000256" key="1">
    <source>
        <dbReference type="ARBA" id="ARBA00004123"/>
    </source>
</evidence>
<comment type="similarity">
    <text evidence="3">Belongs to the endosulfine family.</text>
</comment>
<evidence type="ECO:0000256" key="2">
    <source>
        <dbReference type="ARBA" id="ARBA00007299"/>
    </source>
</evidence>
<feature type="compositionally biased region" description="Polar residues" evidence="7">
    <location>
        <begin position="583"/>
        <end position="594"/>
    </location>
</feature>
<dbReference type="Proteomes" id="UP000008493">
    <property type="component" value="Unassembled WGS sequence"/>
</dbReference>
<comment type="subcellular location">
    <subcellularLocation>
        <location evidence="1">Nucleus</location>
    </subcellularLocation>
</comment>
<organism evidence="10 11">
    <name type="scientific">Agaricus bisporus var. burnettii (strain JB137-S8 / ATCC MYA-4627 / FGSC 10392)</name>
    <name type="common">White button mushroom</name>
    <dbReference type="NCBI Taxonomy" id="597362"/>
    <lineage>
        <taxon>Eukaryota</taxon>
        <taxon>Fungi</taxon>
        <taxon>Dikarya</taxon>
        <taxon>Basidiomycota</taxon>
        <taxon>Agaricomycotina</taxon>
        <taxon>Agaricomycetes</taxon>
        <taxon>Agaricomycetidae</taxon>
        <taxon>Agaricales</taxon>
        <taxon>Agaricineae</taxon>
        <taxon>Agaricaceae</taxon>
        <taxon>Agaricus</taxon>
    </lineage>
</organism>
<dbReference type="OrthoDB" id="336885at2759"/>
<evidence type="ECO:0000259" key="8">
    <source>
        <dbReference type="Pfam" id="PF04042"/>
    </source>
</evidence>
<feature type="region of interest" description="Disordered" evidence="7">
    <location>
        <begin position="209"/>
        <end position="242"/>
    </location>
</feature>
<reference evidence="11" key="1">
    <citation type="journal article" date="2012" name="Proc. Natl. Acad. Sci. U.S.A.">
        <title>Genome sequence of the button mushroom Agaricus bisporus reveals mechanisms governing adaptation to a humic-rich ecological niche.</title>
        <authorList>
            <person name="Morin E."/>
            <person name="Kohler A."/>
            <person name="Baker A.R."/>
            <person name="Foulongne-Oriol M."/>
            <person name="Lombard V."/>
            <person name="Nagy L.G."/>
            <person name="Ohm R.A."/>
            <person name="Patyshakuliyeva A."/>
            <person name="Brun A."/>
            <person name="Aerts A.L."/>
            <person name="Bailey A.M."/>
            <person name="Billette C."/>
            <person name="Coutinho P.M."/>
            <person name="Deakin G."/>
            <person name="Doddapaneni H."/>
            <person name="Floudas D."/>
            <person name="Grimwood J."/>
            <person name="Hilden K."/>
            <person name="Kuees U."/>
            <person name="LaButti K.M."/>
            <person name="Lapidus A."/>
            <person name="Lindquist E.A."/>
            <person name="Lucas S.M."/>
            <person name="Murat C."/>
            <person name="Riley R.W."/>
            <person name="Salamov A.A."/>
            <person name="Schmutz J."/>
            <person name="Subramanian V."/>
            <person name="Woesten H.A.B."/>
            <person name="Xu J."/>
            <person name="Eastwood D.C."/>
            <person name="Foster G.D."/>
            <person name="Sonnenberg A.S."/>
            <person name="Cullen D."/>
            <person name="de Vries R.P."/>
            <person name="Lundell T."/>
            <person name="Hibbett D.S."/>
            <person name="Henrissat B."/>
            <person name="Burton K.S."/>
            <person name="Kerrigan R.W."/>
            <person name="Challen M.P."/>
            <person name="Grigoriev I.V."/>
            <person name="Martin F."/>
        </authorList>
    </citation>
    <scope>NUCLEOTIDE SEQUENCE [LARGE SCALE GENOMIC DNA]</scope>
    <source>
        <strain evidence="11">JB137-S8 / ATCC MYA-4627 / FGSC 10392</strain>
    </source>
</reference>
<comment type="similarity">
    <text evidence="2">Belongs to the DNA polymerase alpha subunit B family.</text>
</comment>
<dbReference type="EMBL" id="JH971390">
    <property type="protein sequence ID" value="EKM79320.1"/>
    <property type="molecule type" value="Genomic_DNA"/>
</dbReference>
<proteinExistence type="inferred from homology"/>
<dbReference type="PANTHER" id="PTHR23061">
    <property type="entry name" value="DNA POLYMERASE 2 ALPHA 70 KDA SUBUNIT"/>
    <property type="match status" value="1"/>
</dbReference>
<evidence type="ECO:0000256" key="6">
    <source>
        <dbReference type="ARBA" id="ARBA00023242"/>
    </source>
</evidence>
<dbReference type="GeneID" id="18832431"/>
<dbReference type="RefSeq" id="XP_007330015.1">
    <property type="nucleotide sequence ID" value="XM_007329953.1"/>
</dbReference>
<evidence type="ECO:0000256" key="3">
    <source>
        <dbReference type="ARBA" id="ARBA00010520"/>
    </source>
</evidence>
<dbReference type="InterPro" id="IPR007185">
    <property type="entry name" value="DNA_pol_a/d/e_bsu"/>
</dbReference>
<feature type="compositionally biased region" description="Low complexity" evidence="7">
    <location>
        <begin position="537"/>
        <end position="548"/>
    </location>
</feature>
<feature type="region of interest" description="Disordered" evidence="7">
    <location>
        <begin position="514"/>
        <end position="616"/>
    </location>
</feature>
<feature type="compositionally biased region" description="Polar residues" evidence="7">
    <location>
        <begin position="232"/>
        <end position="242"/>
    </location>
</feature>
<feature type="domain" description="DNA polymerase alpha subunit B OB" evidence="9">
    <location>
        <begin position="873"/>
        <end position="987"/>
    </location>
</feature>
<name>K5XVV7_AGABU</name>
<dbReference type="Pfam" id="PF04667">
    <property type="entry name" value="Endosulfine"/>
    <property type="match status" value="1"/>
</dbReference>
<dbReference type="PANTHER" id="PTHR23061:SF12">
    <property type="entry name" value="DNA POLYMERASE ALPHA SUBUNIT B"/>
    <property type="match status" value="1"/>
</dbReference>
<keyword evidence="11" id="KW-1185">Reference proteome</keyword>
<evidence type="ECO:0000313" key="10">
    <source>
        <dbReference type="EMBL" id="EKM79320.1"/>
    </source>
</evidence>
<dbReference type="Gene3D" id="3.60.21.60">
    <property type="match status" value="1"/>
</dbReference>
<dbReference type="InterPro" id="IPR006760">
    <property type="entry name" value="Endosulphine"/>
</dbReference>
<evidence type="ECO:0000256" key="5">
    <source>
        <dbReference type="ARBA" id="ARBA00022705"/>
    </source>
</evidence>
<dbReference type="Pfam" id="PF04042">
    <property type="entry name" value="DNA_pol_E_B"/>
    <property type="match status" value="1"/>
</dbReference>
<keyword evidence="5" id="KW-0235">DNA replication</keyword>
<sequence>MVIIPDCEQQQFNNEMTYFQPIIMSITRILRRSLDPAFRSQCKHLFKMLERRFNAAFDIDRTMEIPGRKRLRQVDFTEDIFYLAMRLAFKASMKPVEFKGRTHRHIIDAEDQELLETEPLSAAIAVPSPEADIFLEQDEGDARRSFEGPSLFDMLDLPRLGGAFGLTDSSIGALPFDSDSEDDYYIFEVPANYIDDIGLDLDNSDEELSPWSSVADFDDQPREHLPSHDESSQCSNETPGNANFFQVQLGDGIYVDDEPFAKLPTNDRNTPASLLGTILMESHTTQRARSGDTGASRGNLMGHSKERRTQVAREIPQIEALTPSMAPDLELPPLDMDDDYMDMDDKKYPAFSQLPIPDDHRCSKTNPTLHSTNHGFDHEDFLEVISEEFFPDEDFDMDSLFDDEDSKLDISQVEAVDSANEDCSNVYLFGQNGMTAGRGSIEYQIRLRSILTGMLPAQRNKVDISKLTPQEQQLFAKYGKLPTHKNMLMKMQKERKYFDSGDYALSKAGVAPQSTVGTAIPNPENIPHASANGHSAPSVSPTTSTSPVNRESSLSHINTKSSELEDEEEKANTNTEKVEESESMQIEGSLSTPEIDTPATTTMDTTQATTDKTQEADEMKMKPLSGDTDLSPQFCWLRVASFVIWRYFATMRISFGALFFVGFTARKARSRGNETEGLVERSIVMTQLIIVFTQITCTAQDVASSLGELVGRDEKIIAECLSICHNFNMSPDDLRWKLEAVSFSTNKNTPHSVLKNITLDSVLALKVQLQREVGREKKAQTRTSTVSANVNKMRTPAVLNRSIKLPGPAVSSGRTVVAQVKQEEVQVAGPSRVVFYGPKQDEKAKNQRAYRYMFEKQMERSENCSGFGLLADLDQMIDDAADIVRSHFKLDDIGDPGTTTDEDVVIVGRIFSDVDVEAEKLTESSLFLESSRMLSGGARIALKFHPALVIRNNIRGARGLGFFPGAIVALKGRNGGGGYFLVNEVLTLPIPNPTAPVSGENTMKVDPVESGAFSLIAACGPFTADSDLSYTFLASLVEAAKKDKPSALLLVGPFVDANHPSIRVGDLDSTPVELFHEKIYSSIKSFLDASPGSIAILLPGVRDLLSNHAVYPQSELSRDLVKNDPRIHLIPNPSRFKINDVSFGACSVDVLFHLRKEEFLKLGREVDPVLPVHEDDVGTDVMANTCRHLLQQRRWFEAR</sequence>
<feature type="compositionally biased region" description="Basic and acidic residues" evidence="7">
    <location>
        <begin position="219"/>
        <end position="231"/>
    </location>
</feature>
<feature type="region of interest" description="Disordered" evidence="7">
    <location>
        <begin position="284"/>
        <end position="308"/>
    </location>
</feature>
<dbReference type="GO" id="GO:0006270">
    <property type="term" value="P:DNA replication initiation"/>
    <property type="evidence" value="ECO:0007669"/>
    <property type="project" value="TreeGrafter"/>
</dbReference>
<feature type="compositionally biased region" description="Polar residues" evidence="7">
    <location>
        <begin position="549"/>
        <end position="561"/>
    </location>
</feature>
<dbReference type="InParanoid" id="K5XVV7"/>
<keyword evidence="6" id="KW-0539">Nucleus</keyword>
<dbReference type="GO" id="GO:0005658">
    <property type="term" value="C:alpha DNA polymerase:primase complex"/>
    <property type="evidence" value="ECO:0007669"/>
    <property type="project" value="TreeGrafter"/>
</dbReference>
<protein>
    <recommendedName>
        <fullName evidence="4">DNA polymerase alpha subunit B</fullName>
    </recommendedName>
</protein>
<feature type="compositionally biased region" description="Low complexity" evidence="7">
    <location>
        <begin position="596"/>
        <end position="611"/>
    </location>
</feature>
<accession>K5XVV7</accession>
<evidence type="ECO:0000256" key="4">
    <source>
        <dbReference type="ARBA" id="ARBA00018596"/>
    </source>
</evidence>
<dbReference type="eggNOG" id="KOG4076">
    <property type="taxonomic scope" value="Eukaryota"/>
</dbReference>
<evidence type="ECO:0000256" key="7">
    <source>
        <dbReference type="SAM" id="MobiDB-lite"/>
    </source>
</evidence>
<dbReference type="eggNOG" id="KOG1625">
    <property type="taxonomic scope" value="Eukaryota"/>
</dbReference>
<dbReference type="Pfam" id="PF22062">
    <property type="entry name" value="OB_DPOA2"/>
    <property type="match status" value="1"/>
</dbReference>
<evidence type="ECO:0000313" key="11">
    <source>
        <dbReference type="Proteomes" id="UP000008493"/>
    </source>
</evidence>
<dbReference type="GO" id="GO:0003677">
    <property type="term" value="F:DNA binding"/>
    <property type="evidence" value="ECO:0007669"/>
    <property type="project" value="InterPro"/>
</dbReference>
<dbReference type="InterPro" id="IPR016722">
    <property type="entry name" value="DNA_pol_alpha_bsu"/>
</dbReference>
<dbReference type="OMA" id="IMSITRI"/>
<feature type="domain" description="DNA polymerase alpha/delta/epsilon subunit B" evidence="8">
    <location>
        <begin position="1016"/>
        <end position="1194"/>
    </location>
</feature>
<evidence type="ECO:0000259" key="9">
    <source>
        <dbReference type="Pfam" id="PF22062"/>
    </source>
</evidence>
<dbReference type="STRING" id="597362.K5XVV7"/>
<dbReference type="AlphaFoldDB" id="K5XVV7"/>
<dbReference type="HOGENOM" id="CLU_270944_0_0_1"/>
<gene>
    <name evidence="10" type="ORF">AGABI1DRAFT_91899</name>
</gene>
<dbReference type="InterPro" id="IPR054300">
    <property type="entry name" value="OB_DPOA2"/>
</dbReference>
<dbReference type="KEGG" id="abp:AGABI1DRAFT91899"/>